<dbReference type="GO" id="GO:0005737">
    <property type="term" value="C:cytoplasm"/>
    <property type="evidence" value="ECO:0007669"/>
    <property type="project" value="UniProtKB-SubCell"/>
</dbReference>
<feature type="active site" description="O-(3'-phospho-DNA)-tyrosine intermediate" evidence="9">
    <location>
        <position position="290"/>
    </location>
</feature>
<evidence type="ECO:0000256" key="6">
    <source>
        <dbReference type="ARBA" id="ARBA00023125"/>
    </source>
</evidence>
<evidence type="ECO:0000256" key="5">
    <source>
        <dbReference type="ARBA" id="ARBA00022908"/>
    </source>
</evidence>
<keyword evidence="2 9" id="KW-0963">Cytoplasm</keyword>
<dbReference type="AlphaFoldDB" id="A0A1K2HZ22"/>
<feature type="domain" description="Tyr recombinase" evidence="10">
    <location>
        <begin position="122"/>
        <end position="303"/>
    </location>
</feature>
<feature type="domain" description="Core-binding (CB)" evidence="11">
    <location>
        <begin position="10"/>
        <end position="101"/>
    </location>
</feature>
<evidence type="ECO:0000313" key="13">
    <source>
        <dbReference type="Proteomes" id="UP000183447"/>
    </source>
</evidence>
<accession>A0A1K2HZ22</accession>
<keyword evidence="13" id="KW-1185">Reference proteome</keyword>
<dbReference type="GO" id="GO:0051301">
    <property type="term" value="P:cell division"/>
    <property type="evidence" value="ECO:0007669"/>
    <property type="project" value="UniProtKB-KW"/>
</dbReference>
<dbReference type="GO" id="GO:0007059">
    <property type="term" value="P:chromosome segregation"/>
    <property type="evidence" value="ECO:0007669"/>
    <property type="project" value="UniProtKB-UniRule"/>
</dbReference>
<dbReference type="InterPro" id="IPR050090">
    <property type="entry name" value="Tyrosine_recombinase_XerCD"/>
</dbReference>
<evidence type="ECO:0000256" key="7">
    <source>
        <dbReference type="ARBA" id="ARBA00023172"/>
    </source>
</evidence>
<evidence type="ECO:0000256" key="4">
    <source>
        <dbReference type="ARBA" id="ARBA00022829"/>
    </source>
</evidence>
<evidence type="ECO:0000256" key="8">
    <source>
        <dbReference type="ARBA" id="ARBA00023306"/>
    </source>
</evidence>
<feature type="active site" evidence="9">
    <location>
        <position position="255"/>
    </location>
</feature>
<dbReference type="OrthoDB" id="9801717at2"/>
<evidence type="ECO:0000259" key="10">
    <source>
        <dbReference type="PROSITE" id="PS51898"/>
    </source>
</evidence>
<dbReference type="GO" id="GO:0006313">
    <property type="term" value="P:DNA transposition"/>
    <property type="evidence" value="ECO:0007669"/>
    <property type="project" value="UniProtKB-UniRule"/>
</dbReference>
<proteinExistence type="inferred from homology"/>
<keyword evidence="5 9" id="KW-0229">DNA integration</keyword>
<evidence type="ECO:0000259" key="11">
    <source>
        <dbReference type="PROSITE" id="PS51900"/>
    </source>
</evidence>
<dbReference type="SUPFAM" id="SSF47823">
    <property type="entry name" value="lambda integrase-like, N-terminal domain"/>
    <property type="match status" value="1"/>
</dbReference>
<dbReference type="EMBL" id="FPKU01000002">
    <property type="protein sequence ID" value="SFZ85375.1"/>
    <property type="molecule type" value="Genomic_DNA"/>
</dbReference>
<name>A0A1K2HZ22_9HYPH</name>
<evidence type="ECO:0000256" key="9">
    <source>
        <dbReference type="HAMAP-Rule" id="MF_01808"/>
    </source>
</evidence>
<comment type="subunit">
    <text evidence="9">Forms a cyclic heterotetrameric complex composed of two molecules of XerC and two molecules of XerD.</text>
</comment>
<dbReference type="PANTHER" id="PTHR30349:SF90">
    <property type="entry name" value="TYROSINE RECOMBINASE XERD"/>
    <property type="match status" value="1"/>
</dbReference>
<keyword evidence="3 9" id="KW-0132">Cell division</keyword>
<dbReference type="InterPro" id="IPR044068">
    <property type="entry name" value="CB"/>
</dbReference>
<comment type="function">
    <text evidence="9">Site-specific tyrosine recombinase, which acts by catalyzing the cutting and rejoining of the recombining DNA molecules. The XerC-XerD complex is essential to convert dimers of the bacterial chromosome into monomers to permit their segregation at cell division. It also contributes to the segregational stability of plasmids.</text>
</comment>
<dbReference type="Pfam" id="PF00589">
    <property type="entry name" value="Phage_integrase"/>
    <property type="match status" value="1"/>
</dbReference>
<dbReference type="PROSITE" id="PS51898">
    <property type="entry name" value="TYR_RECOMBINASE"/>
    <property type="match status" value="1"/>
</dbReference>
<keyword evidence="7 9" id="KW-0233">DNA recombination</keyword>
<dbReference type="InterPro" id="IPR013762">
    <property type="entry name" value="Integrase-like_cat_sf"/>
</dbReference>
<dbReference type="HAMAP" id="MF_01808">
    <property type="entry name" value="Recomb_XerC_XerD"/>
    <property type="match status" value="1"/>
</dbReference>
<keyword evidence="6 9" id="KW-0238">DNA-binding</keyword>
<feature type="active site" evidence="9">
    <location>
        <position position="281"/>
    </location>
</feature>
<gene>
    <name evidence="9" type="primary">xerC</name>
    <name evidence="12" type="ORF">SAMN02983003_2538</name>
</gene>
<dbReference type="InterPro" id="IPR023009">
    <property type="entry name" value="Tyrosine_recombinase_XerC/XerD"/>
</dbReference>
<dbReference type="Gene3D" id="1.10.443.10">
    <property type="entry name" value="Intergrase catalytic core"/>
    <property type="match status" value="1"/>
</dbReference>
<dbReference type="PROSITE" id="PS51900">
    <property type="entry name" value="CB"/>
    <property type="match status" value="1"/>
</dbReference>
<sequence length="309" mass="32830">MTETAFAIDAAVQTHLAGWERHLSAVRRLAPLTVEAYRRDVAQFLAFLAEYHGGPVGLDGLAAIGAPDIRAFMAERRNGAVGSRSLARQLSGIKSFFGYLEREGVGSGEALNLVRAPRQKKSLPKPVSVAEAKASIAVVAELEPVEWVAARDMAVIALCYGAGLRISEALAITAADLEGSALRVTGKGGKTRLVPLIAPVKAAIARYQGLSPFKPGPRQPLFRGVKGGVLSPRIIQLRMEQLRGALGLPASATPHALRHSFATHLLAKGGDLRSIQELLGHASLSTTQIYTAVDSDRLLSAYRSAHPRG</sequence>
<dbReference type="SUPFAM" id="SSF56349">
    <property type="entry name" value="DNA breaking-rejoining enzymes"/>
    <property type="match status" value="1"/>
</dbReference>
<dbReference type="RefSeq" id="WP_072343509.1">
    <property type="nucleotide sequence ID" value="NZ_FPKU01000002.1"/>
</dbReference>
<feature type="active site" evidence="9">
    <location>
        <position position="187"/>
    </location>
</feature>
<dbReference type="STRING" id="665118.SAMN02983003_2538"/>
<dbReference type="GO" id="GO:0009037">
    <property type="term" value="F:tyrosine-based site-specific recombinase activity"/>
    <property type="evidence" value="ECO:0007669"/>
    <property type="project" value="UniProtKB-UniRule"/>
</dbReference>
<keyword evidence="4 9" id="KW-0159">Chromosome partition</keyword>
<dbReference type="InterPro" id="IPR002104">
    <property type="entry name" value="Integrase_catalytic"/>
</dbReference>
<evidence type="ECO:0000256" key="2">
    <source>
        <dbReference type="ARBA" id="ARBA00022490"/>
    </source>
</evidence>
<dbReference type="Gene3D" id="1.10.150.130">
    <property type="match status" value="1"/>
</dbReference>
<organism evidence="12 13">
    <name type="scientific">Devosia enhydra</name>
    <dbReference type="NCBI Taxonomy" id="665118"/>
    <lineage>
        <taxon>Bacteria</taxon>
        <taxon>Pseudomonadati</taxon>
        <taxon>Pseudomonadota</taxon>
        <taxon>Alphaproteobacteria</taxon>
        <taxon>Hyphomicrobiales</taxon>
        <taxon>Devosiaceae</taxon>
        <taxon>Devosia</taxon>
    </lineage>
</organism>
<dbReference type="GO" id="GO:0003677">
    <property type="term" value="F:DNA binding"/>
    <property type="evidence" value="ECO:0007669"/>
    <property type="project" value="UniProtKB-UniRule"/>
</dbReference>
<dbReference type="Proteomes" id="UP000183447">
    <property type="component" value="Unassembled WGS sequence"/>
</dbReference>
<feature type="active site" evidence="9">
    <location>
        <position position="258"/>
    </location>
</feature>
<protein>
    <recommendedName>
        <fullName evidence="9">Tyrosine recombinase XerC</fullName>
    </recommendedName>
</protein>
<feature type="active site" evidence="9">
    <location>
        <position position="165"/>
    </location>
</feature>
<dbReference type="InterPro" id="IPR010998">
    <property type="entry name" value="Integrase_recombinase_N"/>
</dbReference>
<comment type="subcellular location">
    <subcellularLocation>
        <location evidence="1 9">Cytoplasm</location>
    </subcellularLocation>
</comment>
<evidence type="ECO:0000313" key="12">
    <source>
        <dbReference type="EMBL" id="SFZ85375.1"/>
    </source>
</evidence>
<keyword evidence="8 9" id="KW-0131">Cell cycle</keyword>
<reference evidence="12 13" key="1">
    <citation type="submission" date="2016-11" db="EMBL/GenBank/DDBJ databases">
        <authorList>
            <person name="Jaros S."/>
            <person name="Januszkiewicz K."/>
            <person name="Wedrychowicz H."/>
        </authorList>
    </citation>
    <scope>NUCLEOTIDE SEQUENCE [LARGE SCALE GENOMIC DNA]</scope>
    <source>
        <strain evidence="12 13">ATCC 23634</strain>
    </source>
</reference>
<evidence type="ECO:0000256" key="1">
    <source>
        <dbReference type="ARBA" id="ARBA00004496"/>
    </source>
</evidence>
<dbReference type="InterPro" id="IPR004107">
    <property type="entry name" value="Integrase_SAM-like_N"/>
</dbReference>
<comment type="similarity">
    <text evidence="9">Belongs to the 'phage' integrase family. XerC subfamily.</text>
</comment>
<dbReference type="Pfam" id="PF02899">
    <property type="entry name" value="Phage_int_SAM_1"/>
    <property type="match status" value="1"/>
</dbReference>
<evidence type="ECO:0000256" key="3">
    <source>
        <dbReference type="ARBA" id="ARBA00022618"/>
    </source>
</evidence>
<dbReference type="InterPro" id="IPR011010">
    <property type="entry name" value="DNA_brk_join_enz"/>
</dbReference>
<dbReference type="PANTHER" id="PTHR30349">
    <property type="entry name" value="PHAGE INTEGRASE-RELATED"/>
    <property type="match status" value="1"/>
</dbReference>